<dbReference type="EMBL" id="KV454493">
    <property type="protein sequence ID" value="ODV58343.1"/>
    <property type="molecule type" value="Genomic_DNA"/>
</dbReference>
<reference evidence="2" key="1">
    <citation type="submission" date="2016-05" db="EMBL/GenBank/DDBJ databases">
        <title>Comparative genomics of biotechnologically important yeasts.</title>
        <authorList>
            <consortium name="DOE Joint Genome Institute"/>
            <person name="Riley R."/>
            <person name="Haridas S."/>
            <person name="Wolfe K.H."/>
            <person name="Lopes M.R."/>
            <person name="Hittinger C.T."/>
            <person name="Goker M."/>
            <person name="Salamov A."/>
            <person name="Wisecaver J."/>
            <person name="Long T.M."/>
            <person name="Aerts A.L."/>
            <person name="Barry K."/>
            <person name="Choi C."/>
            <person name="Clum A."/>
            <person name="Coughlan A.Y."/>
            <person name="Deshpande S."/>
            <person name="Douglass A.P."/>
            <person name="Hanson S.J."/>
            <person name="Klenk H.-P."/>
            <person name="Labutti K."/>
            <person name="Lapidus A."/>
            <person name="Lindquist E."/>
            <person name="Lipzen A."/>
            <person name="Meier-Kolthoff J.P."/>
            <person name="Ohm R.A."/>
            <person name="Otillar R.P."/>
            <person name="Pangilinan J."/>
            <person name="Peng Y."/>
            <person name="Rokas A."/>
            <person name="Rosa C.A."/>
            <person name="Scheuner C."/>
            <person name="Sibirny A.A."/>
            <person name="Slot J.C."/>
            <person name="Stielow J.B."/>
            <person name="Sun H."/>
            <person name="Kurtzman C.P."/>
            <person name="Blackwell M."/>
            <person name="Grigoriev I.V."/>
            <person name="Jeffries T.W."/>
        </authorList>
    </citation>
    <scope>NUCLEOTIDE SEQUENCE [LARGE SCALE GENOMIC DNA]</scope>
    <source>
        <strain evidence="2">DSM 1968</strain>
    </source>
</reference>
<dbReference type="GeneID" id="30967744"/>
<dbReference type="RefSeq" id="XP_020044650.1">
    <property type="nucleotide sequence ID" value="XM_020194108.1"/>
</dbReference>
<dbReference type="AlphaFoldDB" id="A0A1D2VA94"/>
<organism evidence="1 2">
    <name type="scientific">Ascoidea rubescens DSM 1968</name>
    <dbReference type="NCBI Taxonomy" id="1344418"/>
    <lineage>
        <taxon>Eukaryota</taxon>
        <taxon>Fungi</taxon>
        <taxon>Dikarya</taxon>
        <taxon>Ascomycota</taxon>
        <taxon>Saccharomycotina</taxon>
        <taxon>Saccharomycetes</taxon>
        <taxon>Ascoideaceae</taxon>
        <taxon>Ascoidea</taxon>
    </lineage>
</organism>
<gene>
    <name evidence="1" type="ORF">ASCRUDRAFT_78030</name>
</gene>
<accession>A0A1D2VA94</accession>
<keyword evidence="2" id="KW-1185">Reference proteome</keyword>
<proteinExistence type="predicted"/>
<evidence type="ECO:0000313" key="2">
    <source>
        <dbReference type="Proteomes" id="UP000095038"/>
    </source>
</evidence>
<name>A0A1D2VA94_9ASCO</name>
<dbReference type="Proteomes" id="UP000095038">
    <property type="component" value="Unassembled WGS sequence"/>
</dbReference>
<dbReference type="InParanoid" id="A0A1D2VA94"/>
<evidence type="ECO:0000313" key="1">
    <source>
        <dbReference type="EMBL" id="ODV58343.1"/>
    </source>
</evidence>
<sequence length="228" mass="25931">MSILEAPCVSASSAITTISTYCFEHLGLKSPGNLRFNNSNVIPLTTAPTVYYVRRDRKNRHRSVNVFDSLGNKIYVFERGSPLNPVWALRKLPSRQEVATVKAGFFSTTTDFHNQANLQHRDVKSGWSLSSGTHKSFYLNDGYEYQWNNGTKFLEKISSKDAGDEEVRERIAKARLMRQFKFDFELIFDSEKINPEVVLSTSFISMLTQWGVGENTETRGPTYVPPDN</sequence>
<dbReference type="OrthoDB" id="4009808at2759"/>
<protein>
    <submittedName>
        <fullName evidence="1">Uncharacterized protein</fullName>
    </submittedName>
</protein>